<dbReference type="InterPro" id="IPR029039">
    <property type="entry name" value="Flavoprotein-like_sf"/>
</dbReference>
<dbReference type="GO" id="GO:0010181">
    <property type="term" value="F:FMN binding"/>
    <property type="evidence" value="ECO:0007669"/>
    <property type="project" value="InterPro"/>
</dbReference>
<evidence type="ECO:0000256" key="1">
    <source>
        <dbReference type="ARBA" id="ARBA00022630"/>
    </source>
</evidence>
<keyword evidence="1" id="KW-0285">Flavoprotein</keyword>
<organism evidence="4">
    <name type="scientific">Burkholderia stagnalis</name>
    <dbReference type="NCBI Taxonomy" id="1503054"/>
    <lineage>
        <taxon>Bacteria</taxon>
        <taxon>Pseudomonadati</taxon>
        <taxon>Pseudomonadota</taxon>
        <taxon>Betaproteobacteria</taxon>
        <taxon>Burkholderiales</taxon>
        <taxon>Burkholderiaceae</taxon>
        <taxon>Burkholderia</taxon>
        <taxon>Burkholderia cepacia complex</taxon>
    </lineage>
</organism>
<dbReference type="PANTHER" id="PTHR39201">
    <property type="entry name" value="EXPORTED PROTEIN-RELATED"/>
    <property type="match status" value="1"/>
</dbReference>
<keyword evidence="2" id="KW-0288">FMN</keyword>
<dbReference type="RefSeq" id="WP_060148620.1">
    <property type="nucleotide sequence ID" value="NZ_LPGD01000021.1"/>
</dbReference>
<dbReference type="AlphaFoldDB" id="A0A106NZU7"/>
<accession>A0A106NZU7</accession>
<evidence type="ECO:0000256" key="2">
    <source>
        <dbReference type="ARBA" id="ARBA00022643"/>
    </source>
</evidence>
<dbReference type="Pfam" id="PF12682">
    <property type="entry name" value="Flavodoxin_4"/>
    <property type="match status" value="1"/>
</dbReference>
<evidence type="ECO:0000313" key="4">
    <source>
        <dbReference type="EMBL" id="KWA62499.1"/>
    </source>
</evidence>
<feature type="domain" description="Flavodoxin-like" evidence="3">
    <location>
        <begin position="5"/>
        <end position="118"/>
    </location>
</feature>
<dbReference type="Gene3D" id="3.40.50.360">
    <property type="match status" value="1"/>
</dbReference>
<dbReference type="PANTHER" id="PTHR39201:SF1">
    <property type="entry name" value="FLAVODOXIN-LIKE DOMAIN-CONTAINING PROTEIN"/>
    <property type="match status" value="1"/>
</dbReference>
<evidence type="ECO:0000259" key="3">
    <source>
        <dbReference type="Pfam" id="PF12682"/>
    </source>
</evidence>
<dbReference type="SUPFAM" id="SSF52218">
    <property type="entry name" value="Flavoproteins"/>
    <property type="match status" value="1"/>
</dbReference>
<proteinExistence type="predicted"/>
<dbReference type="STRING" id="1503054.WT74_27060"/>
<evidence type="ECO:0000313" key="5">
    <source>
        <dbReference type="Proteomes" id="UP000068603"/>
    </source>
</evidence>
<gene>
    <name evidence="4" type="ORF">WT44_14550</name>
</gene>
<reference evidence="4 5" key="1">
    <citation type="submission" date="2015-11" db="EMBL/GenBank/DDBJ databases">
        <title>Expanding the genomic diversity of Burkholderia species for the development of highly accurate diagnostics.</title>
        <authorList>
            <person name="Sahl J."/>
            <person name="Keim P."/>
            <person name="Wagner D."/>
        </authorList>
    </citation>
    <scope>NUCLEOTIDE SEQUENCE [LARGE SCALE GENOMIC DNA]</scope>
    <source>
        <strain evidence="4 5">MSMB1960WGS</strain>
    </source>
</reference>
<dbReference type="Proteomes" id="UP000068603">
    <property type="component" value="Unassembled WGS sequence"/>
</dbReference>
<protein>
    <submittedName>
        <fullName evidence="4">Flavodoxin</fullName>
    </submittedName>
</protein>
<sequence>MFGGKILVVFYSRTGTTRRTGSALAAMLHADIEEIVETRDRAGPFGYLRSIVEAVNQKPADIVTPKRDPSAYDLVVIGSPVWAGCVSSPVRSYLNAYWHQLPRIALFCSFAQRGADSALAQMRTLARKSPIAECQVTSREALHDSASPVLTTFAERATRRLQEAIATAAAR</sequence>
<dbReference type="InterPro" id="IPR008254">
    <property type="entry name" value="Flavodoxin/NO_synth"/>
</dbReference>
<comment type="caution">
    <text evidence="4">The sequence shown here is derived from an EMBL/GenBank/DDBJ whole genome shotgun (WGS) entry which is preliminary data.</text>
</comment>
<dbReference type="EMBL" id="LPHB01000046">
    <property type="protein sequence ID" value="KWA62499.1"/>
    <property type="molecule type" value="Genomic_DNA"/>
</dbReference>
<name>A0A106NZU7_9BURK</name>